<dbReference type="PANTHER" id="PTHR22893">
    <property type="entry name" value="NADH OXIDOREDUCTASE-RELATED"/>
    <property type="match status" value="1"/>
</dbReference>
<dbReference type="RefSeq" id="WP_379722194.1">
    <property type="nucleotide sequence ID" value="NZ_JBHSMS010000040.1"/>
</dbReference>
<evidence type="ECO:0000259" key="1">
    <source>
        <dbReference type="Pfam" id="PF00724"/>
    </source>
</evidence>
<dbReference type="Pfam" id="PF00724">
    <property type="entry name" value="Oxidored_FMN"/>
    <property type="match status" value="1"/>
</dbReference>
<dbReference type="CDD" id="cd02803">
    <property type="entry name" value="OYE_like_FMN_family"/>
    <property type="match status" value="1"/>
</dbReference>
<evidence type="ECO:0000313" key="3">
    <source>
        <dbReference type="Proteomes" id="UP001596031"/>
    </source>
</evidence>
<organism evidence="2 3">
    <name type="scientific">Massilia jejuensis</name>
    <dbReference type="NCBI Taxonomy" id="648894"/>
    <lineage>
        <taxon>Bacteria</taxon>
        <taxon>Pseudomonadati</taxon>
        <taxon>Pseudomonadota</taxon>
        <taxon>Betaproteobacteria</taxon>
        <taxon>Burkholderiales</taxon>
        <taxon>Oxalobacteraceae</taxon>
        <taxon>Telluria group</taxon>
        <taxon>Massilia</taxon>
    </lineage>
</organism>
<name>A0ABW0PHQ1_9BURK</name>
<dbReference type="InterPro" id="IPR001155">
    <property type="entry name" value="OxRdtase_FMN_N"/>
</dbReference>
<dbReference type="Gene3D" id="3.20.20.70">
    <property type="entry name" value="Aldolase class I"/>
    <property type="match status" value="1"/>
</dbReference>
<dbReference type="InterPro" id="IPR045247">
    <property type="entry name" value="Oye-like"/>
</dbReference>
<dbReference type="InterPro" id="IPR013785">
    <property type="entry name" value="Aldolase_TIM"/>
</dbReference>
<dbReference type="SUPFAM" id="SSF51395">
    <property type="entry name" value="FMN-linked oxidoreductases"/>
    <property type="match status" value="1"/>
</dbReference>
<dbReference type="Proteomes" id="UP001596031">
    <property type="component" value="Unassembled WGS sequence"/>
</dbReference>
<accession>A0ABW0PHQ1</accession>
<evidence type="ECO:0000313" key="2">
    <source>
        <dbReference type="EMBL" id="MFC5512210.1"/>
    </source>
</evidence>
<reference evidence="3" key="1">
    <citation type="journal article" date="2019" name="Int. J. Syst. Evol. Microbiol.">
        <title>The Global Catalogue of Microorganisms (GCM) 10K type strain sequencing project: providing services to taxonomists for standard genome sequencing and annotation.</title>
        <authorList>
            <consortium name="The Broad Institute Genomics Platform"/>
            <consortium name="The Broad Institute Genome Sequencing Center for Infectious Disease"/>
            <person name="Wu L."/>
            <person name="Ma J."/>
        </authorList>
    </citation>
    <scope>NUCLEOTIDE SEQUENCE [LARGE SCALE GENOMIC DNA]</scope>
    <source>
        <strain evidence="3">CCUG 38813</strain>
    </source>
</reference>
<sequence>MTEQSILHTPTTIHTMALKNRMAVAPMTRTSASADGLATDDMARYYARFARGGYALVITEGTYPDLLHSQGYLYQPGIASTAQADAWRKVVDAVHAEGGKIVMQLMHAGALSQGNHWRGDNIAPSAVQPVGTQMGFYRGEGPYPFPREMTRDEIGQVKEAFATAAGHARAAGFDGVEIHGANGYLLDQFLTSYTNERTDQYGGSTLNRVRLLVEVGQAVRRQVGDDFTVGMRISQGKVNDYEHKWAGAEDDAKCIFESLAGAGLDYLHTTEYDAAAPAFGDGESLAALAARYGRLPVIANGQLGEYDKAAALVERGDAAVVTLGKTALANPDWPQRVARAAPIAEFDYALLQPLANIKESELAA</sequence>
<gene>
    <name evidence="2" type="ORF">ACFPOU_13875</name>
</gene>
<keyword evidence="3" id="KW-1185">Reference proteome</keyword>
<dbReference type="EMBL" id="JBHSMS010000040">
    <property type="protein sequence ID" value="MFC5512210.1"/>
    <property type="molecule type" value="Genomic_DNA"/>
</dbReference>
<feature type="domain" description="NADH:flavin oxidoreductase/NADH oxidase N-terminal" evidence="1">
    <location>
        <begin position="7"/>
        <end position="339"/>
    </location>
</feature>
<comment type="caution">
    <text evidence="2">The sequence shown here is derived from an EMBL/GenBank/DDBJ whole genome shotgun (WGS) entry which is preliminary data.</text>
</comment>
<protein>
    <submittedName>
        <fullName evidence="2">NADH:flavin oxidoreductase</fullName>
    </submittedName>
</protein>
<dbReference type="PANTHER" id="PTHR22893:SF91">
    <property type="entry name" value="NADPH DEHYDROGENASE 2-RELATED"/>
    <property type="match status" value="1"/>
</dbReference>
<proteinExistence type="predicted"/>